<keyword evidence="1" id="KW-0472">Membrane</keyword>
<evidence type="ECO:0008006" key="4">
    <source>
        <dbReference type="Google" id="ProtNLM"/>
    </source>
</evidence>
<dbReference type="RefSeq" id="WP_069907868.1">
    <property type="nucleotide sequence ID" value="NZ_LAJE02000044.1"/>
</dbReference>
<evidence type="ECO:0000256" key="1">
    <source>
        <dbReference type="SAM" id="Phobius"/>
    </source>
</evidence>
<gene>
    <name evidence="2" type="ORF">VW23_008785</name>
</gene>
<accession>A0A1E5XWE7</accession>
<evidence type="ECO:0000313" key="2">
    <source>
        <dbReference type="EMBL" id="OEO32902.1"/>
    </source>
</evidence>
<keyword evidence="3" id="KW-1185">Reference proteome</keyword>
<sequence>MDWFWCAMNATGKWLYDWQTMVAAIIALIAALWTIGVMRRQMKDESDRHNDAMRRKRLAARAQMPDALSELGAYVRGSASRLTGRTETLPPEPTSSIAALKEVIEFIDDKAAERTFELVSWYQVLRARTNHGIPTPGTAAFPDRMYDTALLQTYINSLFDYARNEADDVDTAKPSREDMIEGLKNAFTLVHMVQHEGLYEGVKATIVHRHAAAV</sequence>
<comment type="caution">
    <text evidence="2">The sequence shown here is derived from an EMBL/GenBank/DDBJ whole genome shotgun (WGS) entry which is preliminary data.</text>
</comment>
<evidence type="ECO:0000313" key="3">
    <source>
        <dbReference type="Proteomes" id="UP000095463"/>
    </source>
</evidence>
<keyword evidence="1" id="KW-1133">Transmembrane helix</keyword>
<feature type="transmembrane region" description="Helical" evidence="1">
    <location>
        <begin position="20"/>
        <end position="38"/>
    </location>
</feature>
<protein>
    <recommendedName>
        <fullName evidence="4">DUF4760 domain-containing protein</fullName>
    </recommendedName>
</protein>
<name>A0A1E5XWE7_9HYPH</name>
<dbReference type="EMBL" id="LAJE02000044">
    <property type="protein sequence ID" value="OEO32902.1"/>
    <property type="molecule type" value="Genomic_DNA"/>
</dbReference>
<proteinExistence type="predicted"/>
<dbReference type="Proteomes" id="UP000095463">
    <property type="component" value="Unassembled WGS sequence"/>
</dbReference>
<keyword evidence="1" id="KW-0812">Transmembrane</keyword>
<dbReference type="OrthoDB" id="7863223at2"/>
<dbReference type="AlphaFoldDB" id="A0A1E5XWE7"/>
<organism evidence="2 3">
    <name type="scientific">Devosia insulae DS-56</name>
    <dbReference type="NCBI Taxonomy" id="1116389"/>
    <lineage>
        <taxon>Bacteria</taxon>
        <taxon>Pseudomonadati</taxon>
        <taxon>Pseudomonadota</taxon>
        <taxon>Alphaproteobacteria</taxon>
        <taxon>Hyphomicrobiales</taxon>
        <taxon>Devosiaceae</taxon>
        <taxon>Devosia</taxon>
    </lineage>
</organism>
<reference evidence="2 3" key="1">
    <citation type="journal article" date="2015" name="Genome Announc.">
        <title>Genome Assemblies of Three Soil-Associated Devosia species: D. insulae, D. limi, and D. soli.</title>
        <authorList>
            <person name="Hassan Y.I."/>
            <person name="Lepp D."/>
            <person name="Zhou T."/>
        </authorList>
    </citation>
    <scope>NUCLEOTIDE SEQUENCE [LARGE SCALE GENOMIC DNA]</scope>
    <source>
        <strain evidence="2 3">DS-56</strain>
    </source>
</reference>